<dbReference type="GO" id="GO:0000287">
    <property type="term" value="F:magnesium ion binding"/>
    <property type="evidence" value="ECO:0007669"/>
    <property type="project" value="TreeGrafter"/>
</dbReference>
<evidence type="ECO:0000256" key="3">
    <source>
        <dbReference type="ARBA" id="ARBA00022723"/>
    </source>
</evidence>
<feature type="domain" description="HpcH/HpaI aldolase/citrate lyase" evidence="7">
    <location>
        <begin position="3"/>
        <end position="210"/>
    </location>
</feature>
<feature type="binding site" evidence="6">
    <location>
        <position position="115"/>
    </location>
    <ligand>
        <name>Mg(2+)</name>
        <dbReference type="ChEBI" id="CHEBI:18420"/>
    </ligand>
</feature>
<keyword evidence="3 6" id="KW-0479">Metal-binding</keyword>
<dbReference type="Pfam" id="PF03328">
    <property type="entry name" value="HpcH_HpaI"/>
    <property type="match status" value="1"/>
</dbReference>
<dbReference type="PANTHER" id="PTHR32308">
    <property type="entry name" value="LYASE BETA SUBUNIT, PUTATIVE (AFU_ORTHOLOGUE AFUA_4G13030)-RELATED"/>
    <property type="match status" value="1"/>
</dbReference>
<comment type="cofactor">
    <cofactor evidence="1">
        <name>Mg(2+)</name>
        <dbReference type="ChEBI" id="CHEBI:18420"/>
    </cofactor>
</comment>
<name>A0A6B0Y122_9RHOB</name>
<accession>A0A6B0Y122</accession>
<organism evidence="8">
    <name type="scientific">Boseongicola sp. SB0664_bin_43</name>
    <dbReference type="NCBI Taxonomy" id="2604844"/>
    <lineage>
        <taxon>Bacteria</taxon>
        <taxon>Pseudomonadati</taxon>
        <taxon>Pseudomonadota</taxon>
        <taxon>Alphaproteobacteria</taxon>
        <taxon>Rhodobacterales</taxon>
        <taxon>Paracoccaceae</taxon>
        <taxon>Boseongicola</taxon>
    </lineage>
</organism>
<dbReference type="AlphaFoldDB" id="A0A6B0Y122"/>
<evidence type="ECO:0000256" key="5">
    <source>
        <dbReference type="PIRSR" id="PIRSR015582-1"/>
    </source>
</evidence>
<dbReference type="PIRSF" id="PIRSF015582">
    <property type="entry name" value="Cit_lyase_B"/>
    <property type="match status" value="1"/>
</dbReference>
<dbReference type="GO" id="GO:0006107">
    <property type="term" value="P:oxaloacetate metabolic process"/>
    <property type="evidence" value="ECO:0007669"/>
    <property type="project" value="TreeGrafter"/>
</dbReference>
<keyword evidence="4 6" id="KW-0460">Magnesium</keyword>
<dbReference type="InterPro" id="IPR015813">
    <property type="entry name" value="Pyrv/PenolPyrv_kinase-like_dom"/>
</dbReference>
<dbReference type="PANTHER" id="PTHR32308:SF0">
    <property type="entry name" value="HPCH_HPAI ALDOLASE_CITRATE LYASE DOMAIN-CONTAINING PROTEIN"/>
    <property type="match status" value="1"/>
</dbReference>
<proteinExistence type="inferred from homology"/>
<dbReference type="GO" id="GO:0016829">
    <property type="term" value="F:lyase activity"/>
    <property type="evidence" value="ECO:0007669"/>
    <property type="project" value="UniProtKB-KW"/>
</dbReference>
<sequence length="276" mass="28555">MWRSLLFVPVLEDRLVRGAGRRGADTIVFDLEAAVPSDRKDEARARLAAVISRLSGNDTPVAVRVNRGKDGGKKDIAAAVGAGAEIIVLPRASPATTARAAALAGHAVPLIPLVEDPRGVIDALAIAEAAPSVAALGFGVEDYATDMGAPPTPELLLPAAFQVIQAARAAGRAPLVVPGTIADYRDLQRFEAAAGRARALGATGGFAIHPGQVAVLNRTFAPTPVEQETARRIVAAAESARRDGQAVASLGGRMIDAPVEARAKAVLAQAKRQDRQ</sequence>
<reference evidence="8" key="1">
    <citation type="submission" date="2019-09" db="EMBL/GenBank/DDBJ databases">
        <title>Characterisation of the sponge microbiome using genome-centric metagenomics.</title>
        <authorList>
            <person name="Engelberts J.P."/>
            <person name="Robbins S.J."/>
            <person name="De Goeij J.M."/>
            <person name="Aranda M."/>
            <person name="Bell S.C."/>
            <person name="Webster N.S."/>
        </authorList>
    </citation>
    <scope>NUCLEOTIDE SEQUENCE</scope>
    <source>
        <strain evidence="8">SB0664_bin_43</strain>
    </source>
</reference>
<dbReference type="Gene3D" id="3.20.20.60">
    <property type="entry name" value="Phosphoenolpyruvate-binding domains"/>
    <property type="match status" value="1"/>
</dbReference>
<protein>
    <submittedName>
        <fullName evidence="8">CoA ester lyase</fullName>
    </submittedName>
</protein>
<keyword evidence="8" id="KW-0456">Lyase</keyword>
<dbReference type="SUPFAM" id="SSF51621">
    <property type="entry name" value="Phosphoenolpyruvate/pyruvate domain"/>
    <property type="match status" value="1"/>
</dbReference>
<dbReference type="InterPro" id="IPR011206">
    <property type="entry name" value="Citrate_lyase_beta/mcl1/mcl2"/>
</dbReference>
<evidence type="ECO:0000259" key="7">
    <source>
        <dbReference type="Pfam" id="PF03328"/>
    </source>
</evidence>
<evidence type="ECO:0000256" key="4">
    <source>
        <dbReference type="ARBA" id="ARBA00022842"/>
    </source>
</evidence>
<comment type="similarity">
    <text evidence="2">Belongs to the HpcH/HpaI aldolase family.</text>
</comment>
<feature type="binding site" evidence="5">
    <location>
        <position position="115"/>
    </location>
    <ligand>
        <name>substrate</name>
    </ligand>
</feature>
<dbReference type="EMBL" id="VXRY01000236">
    <property type="protein sequence ID" value="MXY33599.1"/>
    <property type="molecule type" value="Genomic_DNA"/>
</dbReference>
<gene>
    <name evidence="8" type="ORF">F4Y60_05825</name>
</gene>
<evidence type="ECO:0000313" key="8">
    <source>
        <dbReference type="EMBL" id="MXY33599.1"/>
    </source>
</evidence>
<dbReference type="InterPro" id="IPR005000">
    <property type="entry name" value="Aldolase/citrate-lyase_domain"/>
</dbReference>
<evidence type="ECO:0000256" key="6">
    <source>
        <dbReference type="PIRSR" id="PIRSR015582-2"/>
    </source>
</evidence>
<feature type="binding site" evidence="5">
    <location>
        <position position="64"/>
    </location>
    <ligand>
        <name>substrate</name>
    </ligand>
</feature>
<comment type="caution">
    <text evidence="8">The sequence shown here is derived from an EMBL/GenBank/DDBJ whole genome shotgun (WGS) entry which is preliminary data.</text>
</comment>
<feature type="binding site" evidence="6">
    <location>
        <position position="142"/>
    </location>
    <ligand>
        <name>Mg(2+)</name>
        <dbReference type="ChEBI" id="CHEBI:18420"/>
    </ligand>
</feature>
<dbReference type="InterPro" id="IPR040442">
    <property type="entry name" value="Pyrv_kinase-like_dom_sf"/>
</dbReference>
<evidence type="ECO:0000256" key="2">
    <source>
        <dbReference type="ARBA" id="ARBA00005568"/>
    </source>
</evidence>
<evidence type="ECO:0000256" key="1">
    <source>
        <dbReference type="ARBA" id="ARBA00001946"/>
    </source>
</evidence>